<feature type="coiled-coil region" evidence="1">
    <location>
        <begin position="21"/>
        <end position="48"/>
    </location>
</feature>
<evidence type="ECO:0000313" key="3">
    <source>
        <dbReference type="EMBL" id="QJH96781.1"/>
    </source>
</evidence>
<dbReference type="AlphaFoldDB" id="A0A6H1ZNX9"/>
<name>A0A6H1ZNX9_9ZZZZ</name>
<reference evidence="2" key="1">
    <citation type="submission" date="2020-03" db="EMBL/GenBank/DDBJ databases">
        <title>The deep terrestrial virosphere.</title>
        <authorList>
            <person name="Holmfeldt K."/>
            <person name="Nilsson E."/>
            <person name="Simone D."/>
            <person name="Lopez-Fernandez M."/>
            <person name="Wu X."/>
            <person name="de Brujin I."/>
            <person name="Lundin D."/>
            <person name="Andersson A."/>
            <person name="Bertilsson S."/>
            <person name="Dopson M."/>
        </authorList>
    </citation>
    <scope>NUCLEOTIDE SEQUENCE</scope>
    <source>
        <strain evidence="2">TM448A01213</strain>
        <strain evidence="3">TM448B00810</strain>
    </source>
</reference>
<protein>
    <submittedName>
        <fullName evidence="2">Uncharacterized protein</fullName>
    </submittedName>
</protein>
<proteinExistence type="predicted"/>
<evidence type="ECO:0000313" key="2">
    <source>
        <dbReference type="EMBL" id="QJA48985.1"/>
    </source>
</evidence>
<gene>
    <name evidence="2" type="ORF">TM448A01213_0018</name>
    <name evidence="3" type="ORF">TM448B00810_0014</name>
</gene>
<evidence type="ECO:0000256" key="1">
    <source>
        <dbReference type="SAM" id="Coils"/>
    </source>
</evidence>
<dbReference type="EMBL" id="MT144112">
    <property type="protein sequence ID" value="QJA48985.1"/>
    <property type="molecule type" value="Genomic_DNA"/>
</dbReference>
<dbReference type="EMBL" id="MT144662">
    <property type="protein sequence ID" value="QJH96781.1"/>
    <property type="molecule type" value="Genomic_DNA"/>
</dbReference>
<keyword evidence="1" id="KW-0175">Coiled coil</keyword>
<organism evidence="2">
    <name type="scientific">viral metagenome</name>
    <dbReference type="NCBI Taxonomy" id="1070528"/>
    <lineage>
        <taxon>unclassified sequences</taxon>
        <taxon>metagenomes</taxon>
        <taxon>organismal metagenomes</taxon>
    </lineage>
</organism>
<sequence length="149" mass="16818">MTDAYDVAHRAMTKAKGGEWRGNLAMAIEEQQAEIEKLKAKVDWLKKVKTKLDRLYLAIKPDGNTERGHALDRITVLYAEWRKLRKQSAREHEAWEAIADGKVDMLEVEEWKHGRPVEFAASNAESGARADNPVDAVLAVVKAVKQENP</sequence>
<accession>A0A6H1ZNX9</accession>